<dbReference type="GO" id="GO:0005737">
    <property type="term" value="C:cytoplasm"/>
    <property type="evidence" value="ECO:0007669"/>
    <property type="project" value="UniProtKB-SubCell"/>
</dbReference>
<comment type="catalytic activity">
    <reaction evidence="1 10">
        <text>alpha-D-galactose 1-phosphate + UDP-alpha-D-glucose = alpha-D-glucose 1-phosphate + UDP-alpha-D-galactose</text>
        <dbReference type="Rhea" id="RHEA:13989"/>
        <dbReference type="ChEBI" id="CHEBI:58336"/>
        <dbReference type="ChEBI" id="CHEBI:58601"/>
        <dbReference type="ChEBI" id="CHEBI:58885"/>
        <dbReference type="ChEBI" id="CHEBI:66914"/>
        <dbReference type="EC" id="2.7.7.12"/>
    </reaction>
</comment>
<gene>
    <name evidence="10" type="primary">galT</name>
    <name evidence="13" type="ORF">SAMN04489758_13615</name>
</gene>
<evidence type="ECO:0000313" key="13">
    <source>
        <dbReference type="EMBL" id="SET74980.1"/>
    </source>
</evidence>
<dbReference type="InterPro" id="IPR023425">
    <property type="entry name" value="GalP_uridyl_Trfase_II_CS"/>
</dbReference>
<keyword evidence="5 10" id="KW-0963">Cytoplasm</keyword>
<dbReference type="GO" id="GO:0008108">
    <property type="term" value="F:UDP-glucose:hexose-1-phosphate uridylyltransferase activity"/>
    <property type="evidence" value="ECO:0007669"/>
    <property type="project" value="UniProtKB-UniRule"/>
</dbReference>
<evidence type="ECO:0000259" key="12">
    <source>
        <dbReference type="Pfam" id="PF02744"/>
    </source>
</evidence>
<evidence type="ECO:0000256" key="10">
    <source>
        <dbReference type="HAMAP-Rule" id="MF_00571"/>
    </source>
</evidence>
<evidence type="ECO:0000259" key="11">
    <source>
        <dbReference type="Pfam" id="PF01087"/>
    </source>
</evidence>
<dbReference type="PROSITE" id="PS01163">
    <property type="entry name" value="GAL_P_UDP_TRANSF_II"/>
    <property type="match status" value="1"/>
</dbReference>
<evidence type="ECO:0000256" key="3">
    <source>
        <dbReference type="ARBA" id="ARBA00004947"/>
    </source>
</evidence>
<evidence type="ECO:0000256" key="9">
    <source>
        <dbReference type="ARBA" id="ARBA00023277"/>
    </source>
</evidence>
<dbReference type="PANTHER" id="PTHR39191">
    <property type="entry name" value="GALACTOSE-1-PHOSPHATE URIDYLYLTRANSFERASE"/>
    <property type="match status" value="1"/>
</dbReference>
<dbReference type="HAMAP" id="MF_00571">
    <property type="entry name" value="GalP_UDP_trans"/>
    <property type="match status" value="1"/>
</dbReference>
<keyword evidence="7 10" id="KW-0548">Nucleotidyltransferase</keyword>
<organism evidence="13 14">
    <name type="scientific">Thomasclavelia cocleata</name>
    <dbReference type="NCBI Taxonomy" id="69824"/>
    <lineage>
        <taxon>Bacteria</taxon>
        <taxon>Bacillati</taxon>
        <taxon>Bacillota</taxon>
        <taxon>Erysipelotrichia</taxon>
        <taxon>Erysipelotrichales</taxon>
        <taxon>Coprobacillaceae</taxon>
        <taxon>Thomasclavelia</taxon>
    </lineage>
</organism>
<dbReference type="InterPro" id="IPR005850">
    <property type="entry name" value="GalP_Utransf_C"/>
</dbReference>
<dbReference type="PANTHER" id="PTHR39191:SF1">
    <property type="entry name" value="DUF4922 DOMAIN-CONTAINING PROTEIN"/>
    <property type="match status" value="1"/>
</dbReference>
<evidence type="ECO:0000256" key="6">
    <source>
        <dbReference type="ARBA" id="ARBA00022679"/>
    </source>
</evidence>
<dbReference type="NCBIfam" id="NF003629">
    <property type="entry name" value="PRK05270.1-2"/>
    <property type="match status" value="1"/>
</dbReference>
<dbReference type="Pfam" id="PF02744">
    <property type="entry name" value="GalP_UDP_tr_C"/>
    <property type="match status" value="1"/>
</dbReference>
<evidence type="ECO:0000256" key="1">
    <source>
        <dbReference type="ARBA" id="ARBA00001107"/>
    </source>
</evidence>
<dbReference type="GeneID" id="78289177"/>
<dbReference type="GO" id="GO:0006012">
    <property type="term" value="P:galactose metabolic process"/>
    <property type="evidence" value="ECO:0007669"/>
    <property type="project" value="UniProtKB-UniRule"/>
</dbReference>
<keyword evidence="14" id="KW-1185">Reference proteome</keyword>
<evidence type="ECO:0000256" key="2">
    <source>
        <dbReference type="ARBA" id="ARBA00004496"/>
    </source>
</evidence>
<evidence type="ECO:0000256" key="7">
    <source>
        <dbReference type="ARBA" id="ARBA00022695"/>
    </source>
</evidence>
<dbReference type="EC" id="2.7.7.12" evidence="10"/>
<sequence length="498" mass="57926">MNHEINQLIQFALDKEMITADECDYSVNLLLELLEENNFEYEEIHEHFSLATPILEKLLDQAVEKGLIEDNITSRDLFDTKIMNCIMPRPHTVIETFKQKYKILPQQATDYYYRLSIASNYIRKSRTDKNIRWKKYVKYGNIEISINLSKPEKDPKEIAKAKLIKSSGYPKCLLCKENVGFKGDLNRAARQTHRIIPLKLETGKYYLQYSPYVYYDEHCIVFNEEHKPMIINKNTFENLFSFLDIFPHYMIGSNADLPIVGGSILSHDHYQGGNYEFPIQGAEVLKTLTCDKFPNTIVEIVKWPLSTVRLTSESKEELIELSSHILECWRDYNEPILDIIAYSDKTPHNTITPIARMKGNKYQIDLVLRNNRTNEKYPDGIFHPHQESHHIKKENIGLIEVMGLAILPARLKDELKLLSDCLLNKVKIKDYPELSKHLDWYDYLISKHDINEDNVEEILREEVTVKFVNVLEDAGVFKMDDQGIDGLTSFVNTVLKGV</sequence>
<accession>A0A1I0GV26</accession>
<comment type="subcellular location">
    <subcellularLocation>
        <location evidence="2 10">Cytoplasm</location>
    </subcellularLocation>
</comment>
<dbReference type="Pfam" id="PF01087">
    <property type="entry name" value="GalP_UDP_transf"/>
    <property type="match status" value="1"/>
</dbReference>
<evidence type="ECO:0000256" key="8">
    <source>
        <dbReference type="ARBA" id="ARBA00023144"/>
    </source>
</evidence>
<dbReference type="OrthoDB" id="2293at2"/>
<dbReference type="RefSeq" id="WP_092355780.1">
    <property type="nucleotide sequence ID" value="NZ_FOIN01000036.1"/>
</dbReference>
<proteinExistence type="inferred from homology"/>
<keyword evidence="6 10" id="KW-0808">Transferase</keyword>
<dbReference type="PIRSF" id="PIRSF006005">
    <property type="entry name" value="GalT_BS"/>
    <property type="match status" value="1"/>
</dbReference>
<comment type="similarity">
    <text evidence="4 10">Belongs to the galactose-1-phosphate uridylyltransferase type 2 family.</text>
</comment>
<protein>
    <recommendedName>
        <fullName evidence="10">Galactose-1-phosphate uridylyltransferase</fullName>
        <shortName evidence="10">Gal-1-P uridylyltransferase</shortName>
        <ecNumber evidence="10">2.7.7.12</ecNumber>
    </recommendedName>
    <alternativeName>
        <fullName evidence="10">UDP-glucose--hexose-1-phosphate uridylyltransferase</fullName>
    </alternativeName>
</protein>
<dbReference type="EMBL" id="FOIN01000036">
    <property type="protein sequence ID" value="SET74980.1"/>
    <property type="molecule type" value="Genomic_DNA"/>
</dbReference>
<evidence type="ECO:0000256" key="5">
    <source>
        <dbReference type="ARBA" id="ARBA00022490"/>
    </source>
</evidence>
<comment type="pathway">
    <text evidence="3 10">Carbohydrate metabolism; galactose metabolism.</text>
</comment>
<dbReference type="InterPro" id="IPR000766">
    <property type="entry name" value="GalP_uridyl_Trfase_II"/>
</dbReference>
<keyword evidence="9 10" id="KW-0119">Carbohydrate metabolism</keyword>
<feature type="domain" description="Galactose-1-phosphate uridyl transferase N-terminal" evidence="11">
    <location>
        <begin position="31"/>
        <end position="228"/>
    </location>
</feature>
<dbReference type="Proteomes" id="UP000198558">
    <property type="component" value="Unassembled WGS sequence"/>
</dbReference>
<dbReference type="UniPathway" id="UPA00214"/>
<feature type="domain" description="Galactose-1-phosphate uridyl transferase C-terminal" evidence="12">
    <location>
        <begin position="244"/>
        <end position="424"/>
    </location>
</feature>
<reference evidence="14" key="1">
    <citation type="submission" date="2016-10" db="EMBL/GenBank/DDBJ databases">
        <authorList>
            <person name="Varghese N."/>
            <person name="Submissions S."/>
        </authorList>
    </citation>
    <scope>NUCLEOTIDE SEQUENCE [LARGE SCALE GENOMIC DNA]</scope>
    <source>
        <strain evidence="14">DSM 1551</strain>
    </source>
</reference>
<dbReference type="InterPro" id="IPR005849">
    <property type="entry name" value="GalP_Utransf_N"/>
</dbReference>
<evidence type="ECO:0000313" key="14">
    <source>
        <dbReference type="Proteomes" id="UP000198558"/>
    </source>
</evidence>
<dbReference type="AlphaFoldDB" id="A0A1I0GV26"/>
<evidence type="ECO:0000256" key="4">
    <source>
        <dbReference type="ARBA" id="ARBA00008706"/>
    </source>
</evidence>
<keyword evidence="8 10" id="KW-0299">Galactose metabolism</keyword>
<name>A0A1I0GV26_9FIRM</name>